<gene>
    <name evidence="2" type="ORF">QYM36_013670</name>
</gene>
<organism evidence="2 3">
    <name type="scientific">Artemia franciscana</name>
    <name type="common">Brine shrimp</name>
    <name type="synonym">Artemia sanfranciscana</name>
    <dbReference type="NCBI Taxonomy" id="6661"/>
    <lineage>
        <taxon>Eukaryota</taxon>
        <taxon>Metazoa</taxon>
        <taxon>Ecdysozoa</taxon>
        <taxon>Arthropoda</taxon>
        <taxon>Crustacea</taxon>
        <taxon>Branchiopoda</taxon>
        <taxon>Anostraca</taxon>
        <taxon>Artemiidae</taxon>
        <taxon>Artemia</taxon>
    </lineage>
</organism>
<name>A0AA88HQL9_ARTSF</name>
<proteinExistence type="predicted"/>
<keyword evidence="3" id="KW-1185">Reference proteome</keyword>
<protein>
    <recommendedName>
        <fullName evidence="1">DDE-1 domain-containing protein</fullName>
    </recommendedName>
</protein>
<evidence type="ECO:0000313" key="3">
    <source>
        <dbReference type="Proteomes" id="UP001187531"/>
    </source>
</evidence>
<sequence>MESWLSWGYLQGVGLRFTALDGWLLSCSYHELKKIVAFSKASKDFLVLLILDGHSTHTKNLEVKDYARDNGASLPFLPPHCSHKLQALDVSFMKPLSPHYGDELRKWLRCNPGKVLTVFQISTLFGPAFIQSASTNTAIQGFKEAGIWPTNPAIISDSDFLPADLQ</sequence>
<evidence type="ECO:0000313" key="2">
    <source>
        <dbReference type="EMBL" id="KAK2710071.1"/>
    </source>
</evidence>
<evidence type="ECO:0000259" key="1">
    <source>
        <dbReference type="Pfam" id="PF03184"/>
    </source>
</evidence>
<accession>A0AA88HQL9</accession>
<dbReference type="Pfam" id="PF03184">
    <property type="entry name" value="DDE_1"/>
    <property type="match status" value="1"/>
</dbReference>
<feature type="domain" description="DDE-1" evidence="1">
    <location>
        <begin position="41"/>
        <end position="108"/>
    </location>
</feature>
<dbReference type="EMBL" id="JAVRJZ010000017">
    <property type="protein sequence ID" value="KAK2710071.1"/>
    <property type="molecule type" value="Genomic_DNA"/>
</dbReference>
<dbReference type="GO" id="GO:0003676">
    <property type="term" value="F:nucleic acid binding"/>
    <property type="evidence" value="ECO:0007669"/>
    <property type="project" value="InterPro"/>
</dbReference>
<dbReference type="InterPro" id="IPR004875">
    <property type="entry name" value="DDE_SF_endonuclease_dom"/>
</dbReference>
<comment type="caution">
    <text evidence="2">The sequence shown here is derived from an EMBL/GenBank/DDBJ whole genome shotgun (WGS) entry which is preliminary data.</text>
</comment>
<reference evidence="2" key="1">
    <citation type="submission" date="2023-07" db="EMBL/GenBank/DDBJ databases">
        <title>Chromosome-level genome assembly of Artemia franciscana.</title>
        <authorList>
            <person name="Jo E."/>
        </authorList>
    </citation>
    <scope>NUCLEOTIDE SEQUENCE</scope>
    <source>
        <tissue evidence="2">Whole body</tissue>
    </source>
</reference>
<dbReference type="Proteomes" id="UP001187531">
    <property type="component" value="Unassembled WGS sequence"/>
</dbReference>
<dbReference type="AlphaFoldDB" id="A0AA88HQL9"/>